<dbReference type="EMBL" id="FR824137">
    <property type="protein sequence ID" value="CCA20344.1"/>
    <property type="molecule type" value="Genomic_DNA"/>
</dbReference>
<reference evidence="1" key="1">
    <citation type="journal article" date="2011" name="PLoS Biol.">
        <title>Gene gain and loss during evolution of obligate parasitism in the white rust pathogen of Arabidopsis thaliana.</title>
        <authorList>
            <person name="Kemen E."/>
            <person name="Gardiner A."/>
            <person name="Schultz-Larsen T."/>
            <person name="Kemen A.C."/>
            <person name="Balmuth A.L."/>
            <person name="Robert-Seilaniantz A."/>
            <person name="Bailey K."/>
            <person name="Holub E."/>
            <person name="Studholme D.J."/>
            <person name="Maclean D."/>
            <person name="Jones J.D."/>
        </authorList>
    </citation>
    <scope>NUCLEOTIDE SEQUENCE</scope>
</reference>
<gene>
    <name evidence="1" type="primary">AlNc14C92G5714</name>
    <name evidence="1" type="ORF">ALNC14_064870</name>
</gene>
<dbReference type="HOGENOM" id="CLU_779406_0_0_1"/>
<dbReference type="AlphaFoldDB" id="F0WGI0"/>
<dbReference type="Gene3D" id="3.40.395.10">
    <property type="entry name" value="Adenoviral Proteinase, Chain A"/>
    <property type="match status" value="1"/>
</dbReference>
<reference evidence="1" key="2">
    <citation type="submission" date="2011-02" db="EMBL/GenBank/DDBJ databases">
        <authorList>
            <person name="MacLean D."/>
        </authorList>
    </citation>
    <scope>NUCLEOTIDE SEQUENCE</scope>
</reference>
<evidence type="ECO:0000313" key="1">
    <source>
        <dbReference type="EMBL" id="CCA20344.1"/>
    </source>
</evidence>
<dbReference type="SUPFAM" id="SSF54001">
    <property type="entry name" value="Cysteine proteinases"/>
    <property type="match status" value="1"/>
</dbReference>
<organism evidence="1">
    <name type="scientific">Albugo laibachii Nc14</name>
    <dbReference type="NCBI Taxonomy" id="890382"/>
    <lineage>
        <taxon>Eukaryota</taxon>
        <taxon>Sar</taxon>
        <taxon>Stramenopiles</taxon>
        <taxon>Oomycota</taxon>
        <taxon>Peronosporomycetes</taxon>
        <taxon>Albuginales</taxon>
        <taxon>Albuginaceae</taxon>
        <taxon>Albugo</taxon>
    </lineage>
</organism>
<protein>
    <submittedName>
        <fullName evidence="1">AlNc14C92G5714 protein</fullName>
    </submittedName>
</protein>
<proteinExistence type="predicted"/>
<dbReference type="InterPro" id="IPR038765">
    <property type="entry name" value="Papain-like_cys_pep_sf"/>
</dbReference>
<sequence length="356" mass="41235">MNARMKSAVVQARESASLSSEEAAISIDIEDRTNNQSFFVDLGAQYRPFTEVSDLCVCSGIFSIKSRTFQLKNLLRKHINEVRWRRRDWSVYSTNDKILLFQTIDPAPASMAREVEPMYLSSRLKKTFVSGAMHPLVTTNPHMTTTSFDEVIRKLARDRFLSDIVVTFVLQNVCLDLRTCFVFDPLHMSRCDSYLPAQHYNHVELTIFSINIKNLHWVIVIAIARLRTTDSRKSFCVPSLRRWHERDIPGIAFSEDIDVEMLSSPKQRDGHNCGVLCIAQASSYINETAYMKQQGSQRVRFRDHKYIKAETLRVLRLRMFWEFLCLSSETKTSFVEVQARVTKVQDITDMMSTCFR</sequence>
<accession>F0WGI0</accession>
<name>F0WGI0_9STRA</name>